<name>A0A5B7E0D6_PORTR</name>
<reference evidence="1 2" key="1">
    <citation type="submission" date="2019-05" db="EMBL/GenBank/DDBJ databases">
        <title>Another draft genome of Portunus trituberculatus and its Hox gene families provides insights of decapod evolution.</title>
        <authorList>
            <person name="Jeong J.-H."/>
            <person name="Song I."/>
            <person name="Kim S."/>
            <person name="Choi T."/>
            <person name="Kim D."/>
            <person name="Ryu S."/>
            <person name="Kim W."/>
        </authorList>
    </citation>
    <scope>NUCLEOTIDE SEQUENCE [LARGE SCALE GENOMIC DNA]</scope>
    <source>
        <tissue evidence="1">Muscle</tissue>
    </source>
</reference>
<accession>A0A5B7E0D6</accession>
<dbReference type="EMBL" id="VSRR010001664">
    <property type="protein sequence ID" value="MPC26869.1"/>
    <property type="molecule type" value="Genomic_DNA"/>
</dbReference>
<gene>
    <name evidence="1" type="ORF">E2C01_020020</name>
</gene>
<sequence>MCLCNYDQRTEYLIEVLCPLMTISTRAEGRRCPMHQPAPTSLDQTPSSAHQPISIMGRAAWSGWAGRRWDPVKELAMDS</sequence>
<dbReference type="Proteomes" id="UP000324222">
    <property type="component" value="Unassembled WGS sequence"/>
</dbReference>
<dbReference type="AlphaFoldDB" id="A0A5B7E0D6"/>
<organism evidence="1 2">
    <name type="scientific">Portunus trituberculatus</name>
    <name type="common">Swimming crab</name>
    <name type="synonym">Neptunus trituberculatus</name>
    <dbReference type="NCBI Taxonomy" id="210409"/>
    <lineage>
        <taxon>Eukaryota</taxon>
        <taxon>Metazoa</taxon>
        <taxon>Ecdysozoa</taxon>
        <taxon>Arthropoda</taxon>
        <taxon>Crustacea</taxon>
        <taxon>Multicrustacea</taxon>
        <taxon>Malacostraca</taxon>
        <taxon>Eumalacostraca</taxon>
        <taxon>Eucarida</taxon>
        <taxon>Decapoda</taxon>
        <taxon>Pleocyemata</taxon>
        <taxon>Brachyura</taxon>
        <taxon>Eubrachyura</taxon>
        <taxon>Portunoidea</taxon>
        <taxon>Portunidae</taxon>
        <taxon>Portuninae</taxon>
        <taxon>Portunus</taxon>
    </lineage>
</organism>
<evidence type="ECO:0000313" key="1">
    <source>
        <dbReference type="EMBL" id="MPC26869.1"/>
    </source>
</evidence>
<keyword evidence="2" id="KW-1185">Reference proteome</keyword>
<proteinExistence type="predicted"/>
<protein>
    <submittedName>
        <fullName evidence="1">Uncharacterized protein</fullName>
    </submittedName>
</protein>
<evidence type="ECO:0000313" key="2">
    <source>
        <dbReference type="Proteomes" id="UP000324222"/>
    </source>
</evidence>
<comment type="caution">
    <text evidence="1">The sequence shown here is derived from an EMBL/GenBank/DDBJ whole genome shotgun (WGS) entry which is preliminary data.</text>
</comment>